<dbReference type="PROSITE" id="PS01320">
    <property type="entry name" value="UPF0067"/>
    <property type="match status" value="1"/>
</dbReference>
<dbReference type="FunFam" id="3.30.450.40:FF:000008">
    <property type="entry name" value="GAF domain-containing proteins"/>
    <property type="match status" value="1"/>
</dbReference>
<gene>
    <name evidence="3" type="ordered locus">PHZ_c2505</name>
</gene>
<dbReference type="PANTHER" id="PTHR21021:SF15">
    <property type="entry name" value="FREE METHIONINE-R-SULFOXIDE REDUCTASE"/>
    <property type="match status" value="1"/>
</dbReference>
<sequence length="170" mass="18129">MAEAFNEIVLPASKAERYAAVAEEIASVLDGEPNLVARMATVASMLANSFEHYFWTGFYVVDPAKGDELVVGPYQGTLGCLRIAFGRGVCGAAAATRQTQLVEDVHAFPGHIACDSRSASEIVVPVLDAGGELIAVFDVDSETKAAFDSTDREWLERILSETFARGVAKG</sequence>
<dbReference type="OrthoDB" id="9796252at2"/>
<dbReference type="EMBL" id="CP000747">
    <property type="protein sequence ID" value="ACG78914.1"/>
    <property type="molecule type" value="Genomic_DNA"/>
</dbReference>
<dbReference type="InterPro" id="IPR051330">
    <property type="entry name" value="Phosphatase_reg/MetRdx"/>
</dbReference>
<dbReference type="eggNOG" id="COG1956">
    <property type="taxonomic scope" value="Bacteria"/>
</dbReference>
<dbReference type="InterPro" id="IPR029016">
    <property type="entry name" value="GAF-like_dom_sf"/>
</dbReference>
<keyword evidence="4" id="KW-1185">Reference proteome</keyword>
<dbReference type="SUPFAM" id="SSF55781">
    <property type="entry name" value="GAF domain-like"/>
    <property type="match status" value="1"/>
</dbReference>
<dbReference type="GO" id="GO:0033745">
    <property type="term" value="F:L-methionine-(R)-S-oxide reductase activity"/>
    <property type="evidence" value="ECO:0007669"/>
    <property type="project" value="TreeGrafter"/>
</dbReference>
<accession>B4RGK8</accession>
<dbReference type="Gene3D" id="3.30.450.40">
    <property type="match status" value="1"/>
</dbReference>
<dbReference type="RefSeq" id="WP_012523052.1">
    <property type="nucleotide sequence ID" value="NC_011144.1"/>
</dbReference>
<protein>
    <recommendedName>
        <fullName evidence="2">GAF domain-containing protein</fullName>
    </recommendedName>
</protein>
<dbReference type="AlphaFoldDB" id="B4RGK8"/>
<dbReference type="InterPro" id="IPR000614">
    <property type="entry name" value="FRMsr_CS"/>
</dbReference>
<dbReference type="KEGG" id="pzu:PHZ_c2505"/>
<dbReference type="Proteomes" id="UP000001868">
    <property type="component" value="Chromosome"/>
</dbReference>
<dbReference type="GO" id="GO:0005829">
    <property type="term" value="C:cytosol"/>
    <property type="evidence" value="ECO:0007669"/>
    <property type="project" value="TreeGrafter"/>
</dbReference>
<dbReference type="STRING" id="450851.PHZ_c2505"/>
<evidence type="ECO:0000313" key="4">
    <source>
        <dbReference type="Proteomes" id="UP000001868"/>
    </source>
</evidence>
<dbReference type="InterPro" id="IPR003018">
    <property type="entry name" value="GAF"/>
</dbReference>
<reference evidence="3 4" key="1">
    <citation type="journal article" date="2008" name="BMC Genomics">
        <title>Complete genome of Phenylobacterium zucineum - a novel facultative intracellular bacterium isolated from human erythroleukemia cell line K562.</title>
        <authorList>
            <person name="Luo Y."/>
            <person name="Xu X."/>
            <person name="Ding Z."/>
            <person name="Liu Z."/>
            <person name="Zhang B."/>
            <person name="Yan Z."/>
            <person name="Sun J."/>
            <person name="Hu S."/>
            <person name="Hu X."/>
        </authorList>
    </citation>
    <scope>NUCLEOTIDE SEQUENCE [LARGE SCALE GENOMIC DNA]</scope>
    <source>
        <strain evidence="3 4">HLK1</strain>
    </source>
</reference>
<name>B4RGK8_PHEZH</name>
<feature type="domain" description="GAF" evidence="2">
    <location>
        <begin position="57"/>
        <end position="159"/>
    </location>
</feature>
<evidence type="ECO:0000259" key="2">
    <source>
        <dbReference type="Pfam" id="PF13185"/>
    </source>
</evidence>
<dbReference type="Pfam" id="PF13185">
    <property type="entry name" value="GAF_2"/>
    <property type="match status" value="1"/>
</dbReference>
<evidence type="ECO:0000313" key="3">
    <source>
        <dbReference type="EMBL" id="ACG78914.1"/>
    </source>
</evidence>
<proteinExistence type="inferred from homology"/>
<dbReference type="PANTHER" id="PTHR21021">
    <property type="entry name" value="GAF/PUTATIVE CYTOSKELETAL PROTEIN"/>
    <property type="match status" value="1"/>
</dbReference>
<comment type="similarity">
    <text evidence="1">Belongs to the free Met sulfoxide reductase family.</text>
</comment>
<dbReference type="HOGENOM" id="CLU_077738_2_0_5"/>
<evidence type="ECO:0000256" key="1">
    <source>
        <dbReference type="ARBA" id="ARBA00038454"/>
    </source>
</evidence>
<organism evidence="3 4">
    <name type="scientific">Phenylobacterium zucineum (strain HLK1)</name>
    <dbReference type="NCBI Taxonomy" id="450851"/>
    <lineage>
        <taxon>Bacteria</taxon>
        <taxon>Pseudomonadati</taxon>
        <taxon>Pseudomonadota</taxon>
        <taxon>Alphaproteobacteria</taxon>
        <taxon>Caulobacterales</taxon>
        <taxon>Caulobacteraceae</taxon>
        <taxon>Phenylobacterium</taxon>
    </lineage>
</organism>